<dbReference type="Proteomes" id="UP001341840">
    <property type="component" value="Unassembled WGS sequence"/>
</dbReference>
<evidence type="ECO:0000256" key="2">
    <source>
        <dbReference type="ARBA" id="ARBA00022598"/>
    </source>
</evidence>
<evidence type="ECO:0000259" key="4">
    <source>
        <dbReference type="Pfam" id="PF23572"/>
    </source>
</evidence>
<evidence type="ECO:0000259" key="3">
    <source>
        <dbReference type="Pfam" id="PF23571"/>
    </source>
</evidence>
<dbReference type="EMBL" id="JASCZI010060716">
    <property type="protein sequence ID" value="MED6135514.1"/>
    <property type="molecule type" value="Genomic_DNA"/>
</dbReference>
<reference evidence="5 6" key="1">
    <citation type="journal article" date="2023" name="Plants (Basel)">
        <title>Bridging the Gap: Combining Genomics and Transcriptomics Approaches to Understand Stylosanthes scabra, an Orphan Legume from the Brazilian Caatinga.</title>
        <authorList>
            <person name="Ferreira-Neto J.R.C."/>
            <person name="da Silva M.D."/>
            <person name="Binneck E."/>
            <person name="de Melo N.F."/>
            <person name="da Silva R.H."/>
            <person name="de Melo A.L.T.M."/>
            <person name="Pandolfi V."/>
            <person name="Bustamante F.O."/>
            <person name="Brasileiro-Vidal A.C."/>
            <person name="Benko-Iseppon A.M."/>
        </authorList>
    </citation>
    <scope>NUCLEOTIDE SEQUENCE [LARGE SCALE GENOMIC DNA]</scope>
    <source>
        <tissue evidence="5">Leaves</tissue>
    </source>
</reference>
<sequence>MCGIEQLVWANTRAFPNAKYVCGIMTGSMEPYLKRLRHYAGELPLLNGDYASTEGCIGVNVNPRLPPELATYAVPPQVGYLEFIPLTQLEKNDATSSFLNPVGLTEVKFGEEFEIVITNPAGLYRCRLEDVVKVVGFHNSTPEMKFVRRSNLVLTINIDKTTETELQLAVEAASEVLAEEKLEVVGFTSHVDLSKEQGHYVISWEINGEASEQVLGECCNCLDKSFVNDRYITSPKDNSIGPLELRLVRRGTFQKILEHSLELGAAGSQYKSPRCVGATNTDVLQILTDNVVKTYLSTAFN</sequence>
<gene>
    <name evidence="5" type="primary">JAR4_3</name>
    <name evidence="5" type="ORF">PIB30_047271</name>
</gene>
<organism evidence="5 6">
    <name type="scientific">Stylosanthes scabra</name>
    <dbReference type="NCBI Taxonomy" id="79078"/>
    <lineage>
        <taxon>Eukaryota</taxon>
        <taxon>Viridiplantae</taxon>
        <taxon>Streptophyta</taxon>
        <taxon>Embryophyta</taxon>
        <taxon>Tracheophyta</taxon>
        <taxon>Spermatophyta</taxon>
        <taxon>Magnoliopsida</taxon>
        <taxon>eudicotyledons</taxon>
        <taxon>Gunneridae</taxon>
        <taxon>Pentapetalae</taxon>
        <taxon>rosids</taxon>
        <taxon>fabids</taxon>
        <taxon>Fabales</taxon>
        <taxon>Fabaceae</taxon>
        <taxon>Papilionoideae</taxon>
        <taxon>50 kb inversion clade</taxon>
        <taxon>dalbergioids sensu lato</taxon>
        <taxon>Dalbergieae</taxon>
        <taxon>Pterocarpus clade</taxon>
        <taxon>Stylosanthes</taxon>
    </lineage>
</organism>
<keyword evidence="2" id="KW-0436">Ligase</keyword>
<evidence type="ECO:0000256" key="1">
    <source>
        <dbReference type="ARBA" id="ARBA00008068"/>
    </source>
</evidence>
<dbReference type="InterPro" id="IPR004993">
    <property type="entry name" value="GH3"/>
</dbReference>
<proteinExistence type="inferred from homology"/>
<dbReference type="InterPro" id="IPR055378">
    <property type="entry name" value="GH3_C"/>
</dbReference>
<evidence type="ECO:0000313" key="5">
    <source>
        <dbReference type="EMBL" id="MED6135514.1"/>
    </source>
</evidence>
<comment type="similarity">
    <text evidence="1">Belongs to the IAA-amido conjugating enzyme family.</text>
</comment>
<keyword evidence="6" id="KW-1185">Reference proteome</keyword>
<dbReference type="InterPro" id="IPR055377">
    <property type="entry name" value="GH3_M"/>
</dbReference>
<feature type="domain" description="GH3 middle" evidence="3">
    <location>
        <begin position="73"/>
        <end position="149"/>
    </location>
</feature>
<name>A0ABU6SHF6_9FABA</name>
<protein>
    <submittedName>
        <fullName evidence="5">Jasmonoyl--L-amino acid synthetase jar4</fullName>
    </submittedName>
</protein>
<feature type="domain" description="GH3 C-terminal" evidence="4">
    <location>
        <begin position="165"/>
        <end position="277"/>
    </location>
</feature>
<dbReference type="Pfam" id="PF23571">
    <property type="entry name" value="GH3_M"/>
    <property type="match status" value="1"/>
</dbReference>
<comment type="caution">
    <text evidence="5">The sequence shown here is derived from an EMBL/GenBank/DDBJ whole genome shotgun (WGS) entry which is preliminary data.</text>
</comment>
<dbReference type="PANTHER" id="PTHR31901">
    <property type="entry name" value="GH3 DOMAIN-CONTAINING PROTEIN"/>
    <property type="match status" value="1"/>
</dbReference>
<dbReference type="PANTHER" id="PTHR31901:SF5">
    <property type="entry name" value="JASMONOYL--L-AMINO ACID SYNTHETASE JAR1"/>
    <property type="match status" value="1"/>
</dbReference>
<evidence type="ECO:0000313" key="6">
    <source>
        <dbReference type="Proteomes" id="UP001341840"/>
    </source>
</evidence>
<accession>A0ABU6SHF6</accession>
<dbReference type="Pfam" id="PF23572">
    <property type="entry name" value="GH3_C"/>
    <property type="match status" value="1"/>
</dbReference>
<dbReference type="Pfam" id="PF03321">
    <property type="entry name" value="GH3"/>
    <property type="match status" value="1"/>
</dbReference>